<dbReference type="PANTHER" id="PTHR46889:SF4">
    <property type="entry name" value="TRANSPOSASE INSO FOR INSERTION SEQUENCE ELEMENT IS911B-RELATED"/>
    <property type="match status" value="1"/>
</dbReference>
<evidence type="ECO:0000256" key="2">
    <source>
        <dbReference type="SAM" id="Coils"/>
    </source>
</evidence>
<evidence type="ECO:0000313" key="4">
    <source>
        <dbReference type="EMBL" id="MFD1464272.1"/>
    </source>
</evidence>
<dbReference type="Pfam" id="PF01527">
    <property type="entry name" value="HTH_Tnp_1"/>
    <property type="match status" value="1"/>
</dbReference>
<dbReference type="RefSeq" id="WP_377571079.1">
    <property type="nucleotide sequence ID" value="NZ_JBHTNZ010000115.1"/>
</dbReference>
<dbReference type="PROSITE" id="PS50994">
    <property type="entry name" value="INTEGRASE"/>
    <property type="match status" value="1"/>
</dbReference>
<dbReference type="SUPFAM" id="SSF46689">
    <property type="entry name" value="Homeodomain-like"/>
    <property type="match status" value="1"/>
</dbReference>
<dbReference type="InterPro" id="IPR048020">
    <property type="entry name" value="Transpos_IS3"/>
</dbReference>
<proteinExistence type="predicted"/>
<feature type="domain" description="Integrase catalytic" evidence="3">
    <location>
        <begin position="275"/>
        <end position="439"/>
    </location>
</feature>
<gene>
    <name evidence="4" type="ORF">ACFQ5D_23790</name>
</gene>
<dbReference type="InterPro" id="IPR050900">
    <property type="entry name" value="Transposase_IS3/IS150/IS904"/>
</dbReference>
<accession>A0ABW4DHV6</accession>
<dbReference type="InterPro" id="IPR001584">
    <property type="entry name" value="Integrase_cat-core"/>
</dbReference>
<dbReference type="InterPro" id="IPR012337">
    <property type="entry name" value="RNaseH-like_sf"/>
</dbReference>
<dbReference type="Pfam" id="PF00665">
    <property type="entry name" value="rve"/>
    <property type="match status" value="1"/>
</dbReference>
<dbReference type="InterPro" id="IPR025948">
    <property type="entry name" value="HTH-like_dom"/>
</dbReference>
<evidence type="ECO:0000256" key="1">
    <source>
        <dbReference type="ARBA" id="ARBA00002286"/>
    </source>
</evidence>
<organism evidence="4 5">
    <name type="scientific">Paenibacillus farraposensis</name>
    <dbReference type="NCBI Taxonomy" id="2807095"/>
    <lineage>
        <taxon>Bacteria</taxon>
        <taxon>Bacillati</taxon>
        <taxon>Bacillota</taxon>
        <taxon>Bacilli</taxon>
        <taxon>Bacillales</taxon>
        <taxon>Paenibacillaceae</taxon>
        <taxon>Paenibacillus</taxon>
    </lineage>
</organism>
<evidence type="ECO:0000313" key="5">
    <source>
        <dbReference type="Proteomes" id="UP001597340"/>
    </source>
</evidence>
<comment type="function">
    <text evidence="1">Involved in the transposition of the insertion sequence.</text>
</comment>
<sequence>MYSLKEKQRAVELFHKHHRSASQVVRELGYPSTTMLMHWAADYQEGQMSDQRRSTEFKKEVVEAFISRQGTIQEVADKYSVSRMTLYRWRDELLREGLLDIPPDSTDPKGQASLMENARLRKQNEEQALQIDILEQVVSLLKKEKGIDELRLKNREKALIIDALRTKYSLARLLAKLQISKSSYFYQHKALMKKEKYEDIRPLMIGIFHQNYQSYGYRRMKRELEAQGTRLSEKVVLRLMGEEHLHVLVRRRRPYSSYAGELTPAPPNLIARDFDADRPNQKWLTDISEFRIPAGRIYLSPLIDCYDGRLVSWKIGQSPNAEMVTDMLTDGVSALHEGEYPRVHSDRGIQYRWPAWIDKMSEFSLVRSMSKKGCTADNAKAESLFGHLKTEFFYNHDWSKTTLDGFEEALNTYLNWYNTKRRKNSLGGKNLNEHRRCAL</sequence>
<dbReference type="InterPro" id="IPR036397">
    <property type="entry name" value="RNaseH_sf"/>
</dbReference>
<protein>
    <submittedName>
        <fullName evidence="4">IS3 family transposase</fullName>
    </submittedName>
</protein>
<reference evidence="5" key="1">
    <citation type="journal article" date="2019" name="Int. J. Syst. Evol. Microbiol.">
        <title>The Global Catalogue of Microorganisms (GCM) 10K type strain sequencing project: providing services to taxonomists for standard genome sequencing and annotation.</title>
        <authorList>
            <consortium name="The Broad Institute Genomics Platform"/>
            <consortium name="The Broad Institute Genome Sequencing Center for Infectious Disease"/>
            <person name="Wu L."/>
            <person name="Ma J."/>
        </authorList>
    </citation>
    <scope>NUCLEOTIDE SEQUENCE [LARGE SCALE GENOMIC DNA]</scope>
    <source>
        <strain evidence="5">CCM 9147</strain>
    </source>
</reference>
<dbReference type="PANTHER" id="PTHR46889">
    <property type="entry name" value="TRANSPOSASE INSF FOR INSERTION SEQUENCE IS3B-RELATED"/>
    <property type="match status" value="1"/>
</dbReference>
<evidence type="ECO:0000259" key="3">
    <source>
        <dbReference type="PROSITE" id="PS50994"/>
    </source>
</evidence>
<dbReference type="Gene3D" id="3.30.420.10">
    <property type="entry name" value="Ribonuclease H-like superfamily/Ribonuclease H"/>
    <property type="match status" value="1"/>
</dbReference>
<dbReference type="InterPro" id="IPR009057">
    <property type="entry name" value="Homeodomain-like_sf"/>
</dbReference>
<keyword evidence="2" id="KW-0175">Coiled coil</keyword>
<comment type="caution">
    <text evidence="4">The sequence shown here is derived from an EMBL/GenBank/DDBJ whole genome shotgun (WGS) entry which is preliminary data.</text>
</comment>
<dbReference type="Pfam" id="PF13276">
    <property type="entry name" value="HTH_21"/>
    <property type="match status" value="1"/>
</dbReference>
<dbReference type="SUPFAM" id="SSF53098">
    <property type="entry name" value="Ribonuclease H-like"/>
    <property type="match status" value="1"/>
</dbReference>
<dbReference type="InterPro" id="IPR036388">
    <property type="entry name" value="WH-like_DNA-bd_sf"/>
</dbReference>
<keyword evidence="5" id="KW-1185">Reference proteome</keyword>
<feature type="coiled-coil region" evidence="2">
    <location>
        <begin position="117"/>
        <end position="144"/>
    </location>
</feature>
<dbReference type="Gene3D" id="1.10.10.10">
    <property type="entry name" value="Winged helix-like DNA-binding domain superfamily/Winged helix DNA-binding domain"/>
    <property type="match status" value="1"/>
</dbReference>
<dbReference type="Pfam" id="PF13333">
    <property type="entry name" value="rve_2"/>
    <property type="match status" value="1"/>
</dbReference>
<dbReference type="InterPro" id="IPR002514">
    <property type="entry name" value="Transposase_8"/>
</dbReference>
<name>A0ABW4DHV6_9BACL</name>
<dbReference type="NCBIfam" id="NF033516">
    <property type="entry name" value="transpos_IS3"/>
    <property type="match status" value="1"/>
</dbReference>
<dbReference type="Proteomes" id="UP001597340">
    <property type="component" value="Unassembled WGS sequence"/>
</dbReference>
<dbReference type="EMBL" id="JBHTNZ010000115">
    <property type="protein sequence ID" value="MFD1464272.1"/>
    <property type="molecule type" value="Genomic_DNA"/>
</dbReference>